<evidence type="ECO:0000313" key="2">
    <source>
        <dbReference type="Proteomes" id="UP001160519"/>
    </source>
</evidence>
<sequence length="375" mass="39936">MSLVYKALENAKSKNAQLAAKEPGLEGHTEKQSPSRLNAKMKWIWGVTALTVGGGLMLANAGQFGINERVASSQAHVKVKPVPTPADMSAVIDGAAAEATAPPVLAVAPSVAEIKAPAASVAVDKPFEPTFVPKALARSTEVVATMPVTVAQIDKPAVSQLNDKPAAKSPKITFAVPLAEAKSVQLPTTAVLSATPREQVTIDTRVQSENQPKRFAKTIVANDRRSQRSQAAIHTKQPYDVNLSDNGGSVSANKPQRHAALEHIISSAKQAIRSKDFTTAEIKLQSLGDIAGTESMVYKRLSAYYLSVTGDREAAATAYQNIIAMAPNDLEAGYNLALLESQLGRLEQAKNRVRFLKEQFPQSGAVDKLAKSINK</sequence>
<dbReference type="EMBL" id="JAQSDF010000001">
    <property type="protein sequence ID" value="MDI1229624.1"/>
    <property type="molecule type" value="Genomic_DNA"/>
</dbReference>
<dbReference type="AlphaFoldDB" id="A0AA43Q4L7"/>
<name>A0AA43Q4L7_9GAMM</name>
<gene>
    <name evidence="1" type="ORF">PSU93_00545</name>
</gene>
<dbReference type="InterPro" id="IPR011990">
    <property type="entry name" value="TPR-like_helical_dom_sf"/>
</dbReference>
<dbReference type="Pfam" id="PF14559">
    <property type="entry name" value="TPR_19"/>
    <property type="match status" value="1"/>
</dbReference>
<keyword evidence="2" id="KW-1185">Reference proteome</keyword>
<accession>A0AA43Q4L7</accession>
<dbReference type="SUPFAM" id="SSF48452">
    <property type="entry name" value="TPR-like"/>
    <property type="match status" value="1"/>
</dbReference>
<dbReference type="Proteomes" id="UP001160519">
    <property type="component" value="Unassembled WGS sequence"/>
</dbReference>
<dbReference type="Gene3D" id="1.25.40.10">
    <property type="entry name" value="Tetratricopeptide repeat domain"/>
    <property type="match status" value="1"/>
</dbReference>
<comment type="caution">
    <text evidence="1">The sequence shown here is derived from an EMBL/GenBank/DDBJ whole genome shotgun (WGS) entry which is preliminary data.</text>
</comment>
<protein>
    <submittedName>
        <fullName evidence="1">Tetratricopeptide repeat protein</fullName>
    </submittedName>
</protein>
<proteinExistence type="predicted"/>
<evidence type="ECO:0000313" key="1">
    <source>
        <dbReference type="EMBL" id="MDI1229624.1"/>
    </source>
</evidence>
<reference evidence="1" key="1">
    <citation type="submission" date="2023-01" db="EMBL/GenBank/DDBJ databases">
        <title>Biogeochemical cycle of methane in antarctic sediments.</title>
        <authorList>
            <person name="Roldan D.M."/>
            <person name="Menes R.J."/>
        </authorList>
    </citation>
    <scope>NUCLEOTIDE SEQUENCE [LARGE SCALE GENOMIC DNA]</scope>
    <source>
        <strain evidence="1">K-2018 MAG008</strain>
    </source>
</reference>
<organism evidence="1 2">
    <name type="scientific">Candidatus Methylobacter titanis</name>
    <dbReference type="NCBI Taxonomy" id="3053457"/>
    <lineage>
        <taxon>Bacteria</taxon>
        <taxon>Pseudomonadati</taxon>
        <taxon>Pseudomonadota</taxon>
        <taxon>Gammaproteobacteria</taxon>
        <taxon>Methylococcales</taxon>
        <taxon>Methylococcaceae</taxon>
        <taxon>Methylobacter</taxon>
    </lineage>
</organism>